<comment type="similarity">
    <text evidence="1">Belongs to the LysR transcriptional regulatory family.</text>
</comment>
<dbReference type="InterPro" id="IPR036388">
    <property type="entry name" value="WH-like_DNA-bd_sf"/>
</dbReference>
<dbReference type="Gene3D" id="1.10.10.10">
    <property type="entry name" value="Winged helix-like DNA-binding domain superfamily/Winged helix DNA-binding domain"/>
    <property type="match status" value="1"/>
</dbReference>
<keyword evidence="4" id="KW-0804">Transcription</keyword>
<gene>
    <name evidence="6" type="ORF">C7440_0614</name>
</gene>
<dbReference type="PROSITE" id="PS50931">
    <property type="entry name" value="HTH_LYSR"/>
    <property type="match status" value="1"/>
</dbReference>
<dbReference type="EMBL" id="QEKO01000001">
    <property type="protein sequence ID" value="PVY68223.1"/>
    <property type="molecule type" value="Genomic_DNA"/>
</dbReference>
<protein>
    <submittedName>
        <fullName evidence="6">LysR family transcriptional regulator</fullName>
    </submittedName>
</protein>
<evidence type="ECO:0000256" key="2">
    <source>
        <dbReference type="ARBA" id="ARBA00023015"/>
    </source>
</evidence>
<sequence>MKDKKITSLWSHVHWLAVLAEQGSFTRAAASLNVSKAAMSQRIAELEQAAGVPLVRRTTRSVRLTEAGQQLAENTRGAFGQIADSFEAVREQAVSPQGTLRLSAPVALARQQLVPRLPAFLRANPRIRIELDLSDQLSSLSGEGFDLAIRHTSTPPANYVAWALCGVRSVLVASRAYLDRHGTPEHPSDLADHACLHYPRRQSTTVWTFESAGRARSGPRRHVVPVGGPFAVNNSEGLREAAQAGLGLTILPDFSAQQALARGELVQVLPGWSPAGVFGDTLYAIRPYTTHVPRGVQVLVAYLREALKEGFTAA</sequence>
<evidence type="ECO:0000259" key="5">
    <source>
        <dbReference type="PROSITE" id="PS50931"/>
    </source>
</evidence>
<comment type="caution">
    <text evidence="6">The sequence shown here is derived from an EMBL/GenBank/DDBJ whole genome shotgun (WGS) entry which is preliminary data.</text>
</comment>
<name>A0A2U1CQQ5_9BURK</name>
<evidence type="ECO:0000313" key="6">
    <source>
        <dbReference type="EMBL" id="PVY68223.1"/>
    </source>
</evidence>
<dbReference type="Proteomes" id="UP000246145">
    <property type="component" value="Unassembled WGS sequence"/>
</dbReference>
<dbReference type="InterPro" id="IPR036390">
    <property type="entry name" value="WH_DNA-bd_sf"/>
</dbReference>
<dbReference type="AlphaFoldDB" id="A0A2U1CQQ5"/>
<dbReference type="GO" id="GO:0043565">
    <property type="term" value="F:sequence-specific DNA binding"/>
    <property type="evidence" value="ECO:0007669"/>
    <property type="project" value="TreeGrafter"/>
</dbReference>
<proteinExistence type="inferred from homology"/>
<dbReference type="PANTHER" id="PTHR30537">
    <property type="entry name" value="HTH-TYPE TRANSCRIPTIONAL REGULATOR"/>
    <property type="match status" value="1"/>
</dbReference>
<dbReference type="STRING" id="1231391.GCA_000308195_02423"/>
<dbReference type="Gene3D" id="3.40.190.290">
    <property type="match status" value="1"/>
</dbReference>
<reference evidence="6 7" key="1">
    <citation type="submission" date="2018-04" db="EMBL/GenBank/DDBJ databases">
        <title>Genomic Encyclopedia of Type Strains, Phase IV (KMG-IV): sequencing the most valuable type-strain genomes for metagenomic binning, comparative biology and taxonomic classification.</title>
        <authorList>
            <person name="Goeker M."/>
        </authorList>
    </citation>
    <scope>NUCLEOTIDE SEQUENCE [LARGE SCALE GENOMIC DNA]</scope>
    <source>
        <strain evidence="6 7">DSM 10065</strain>
    </source>
</reference>
<feature type="domain" description="HTH lysR-type" evidence="5">
    <location>
        <begin position="16"/>
        <end position="65"/>
    </location>
</feature>
<dbReference type="PANTHER" id="PTHR30537:SF5">
    <property type="entry name" value="HTH-TYPE TRANSCRIPTIONAL ACTIVATOR TTDR-RELATED"/>
    <property type="match status" value="1"/>
</dbReference>
<keyword evidence="7" id="KW-1185">Reference proteome</keyword>
<dbReference type="Pfam" id="PF03466">
    <property type="entry name" value="LysR_substrate"/>
    <property type="match status" value="1"/>
</dbReference>
<evidence type="ECO:0000256" key="3">
    <source>
        <dbReference type="ARBA" id="ARBA00023125"/>
    </source>
</evidence>
<dbReference type="Pfam" id="PF00126">
    <property type="entry name" value="HTH_1"/>
    <property type="match status" value="1"/>
</dbReference>
<dbReference type="InterPro" id="IPR000847">
    <property type="entry name" value="LysR_HTH_N"/>
</dbReference>
<dbReference type="SUPFAM" id="SSF53850">
    <property type="entry name" value="Periplasmic binding protein-like II"/>
    <property type="match status" value="1"/>
</dbReference>
<dbReference type="CDD" id="cd08422">
    <property type="entry name" value="PBP2_CrgA_like"/>
    <property type="match status" value="1"/>
</dbReference>
<dbReference type="OrthoDB" id="8928056at2"/>
<dbReference type="GO" id="GO:0003700">
    <property type="term" value="F:DNA-binding transcription factor activity"/>
    <property type="evidence" value="ECO:0007669"/>
    <property type="project" value="InterPro"/>
</dbReference>
<keyword evidence="2" id="KW-0805">Transcription regulation</keyword>
<dbReference type="PRINTS" id="PR00039">
    <property type="entry name" value="HTHLYSR"/>
</dbReference>
<dbReference type="InterPro" id="IPR005119">
    <property type="entry name" value="LysR_subst-bd"/>
</dbReference>
<dbReference type="InterPro" id="IPR058163">
    <property type="entry name" value="LysR-type_TF_proteobact-type"/>
</dbReference>
<dbReference type="RefSeq" id="WP_017524776.1">
    <property type="nucleotide sequence ID" value="NZ_JACCEX010000001.1"/>
</dbReference>
<evidence type="ECO:0000256" key="4">
    <source>
        <dbReference type="ARBA" id="ARBA00023163"/>
    </source>
</evidence>
<accession>A0A2U1CQQ5</accession>
<evidence type="ECO:0000256" key="1">
    <source>
        <dbReference type="ARBA" id="ARBA00009437"/>
    </source>
</evidence>
<organism evidence="6 7">
    <name type="scientific">Pusillimonas noertemannii</name>
    <dbReference type="NCBI Taxonomy" id="305977"/>
    <lineage>
        <taxon>Bacteria</taxon>
        <taxon>Pseudomonadati</taxon>
        <taxon>Pseudomonadota</taxon>
        <taxon>Betaproteobacteria</taxon>
        <taxon>Burkholderiales</taxon>
        <taxon>Alcaligenaceae</taxon>
        <taxon>Pusillimonas</taxon>
    </lineage>
</organism>
<evidence type="ECO:0000313" key="7">
    <source>
        <dbReference type="Proteomes" id="UP000246145"/>
    </source>
</evidence>
<dbReference type="SUPFAM" id="SSF46785">
    <property type="entry name" value="Winged helix' DNA-binding domain"/>
    <property type="match status" value="1"/>
</dbReference>
<dbReference type="FunFam" id="1.10.10.10:FF:000001">
    <property type="entry name" value="LysR family transcriptional regulator"/>
    <property type="match status" value="1"/>
</dbReference>
<dbReference type="GO" id="GO:0006351">
    <property type="term" value="P:DNA-templated transcription"/>
    <property type="evidence" value="ECO:0007669"/>
    <property type="project" value="TreeGrafter"/>
</dbReference>
<keyword evidence="3" id="KW-0238">DNA-binding</keyword>